<keyword evidence="8 10" id="KW-0717">Septation</keyword>
<dbReference type="GO" id="GO:0046872">
    <property type="term" value="F:metal ion binding"/>
    <property type="evidence" value="ECO:0007669"/>
    <property type="project" value="UniProtKB-KW"/>
</dbReference>
<dbReference type="AlphaFoldDB" id="A0AAE3EKW4"/>
<evidence type="ECO:0000256" key="10">
    <source>
        <dbReference type="HAMAP-Rule" id="MF_00321"/>
    </source>
</evidence>
<evidence type="ECO:0000256" key="5">
    <source>
        <dbReference type="ARBA" id="ARBA00022741"/>
    </source>
</evidence>
<organism evidence="12 13">
    <name type="scientific">Teretinema zuelzerae</name>
    <dbReference type="NCBI Taxonomy" id="156"/>
    <lineage>
        <taxon>Bacteria</taxon>
        <taxon>Pseudomonadati</taxon>
        <taxon>Spirochaetota</taxon>
        <taxon>Spirochaetia</taxon>
        <taxon>Spirochaetales</taxon>
        <taxon>Treponemataceae</taxon>
        <taxon>Teretinema</taxon>
    </lineage>
</organism>
<keyword evidence="9 10" id="KW-0131">Cell cycle</keyword>
<evidence type="ECO:0000256" key="2">
    <source>
        <dbReference type="ARBA" id="ARBA00009638"/>
    </source>
</evidence>
<keyword evidence="3 10" id="KW-0132">Cell division</keyword>
<dbReference type="EMBL" id="JAINWA010000003">
    <property type="protein sequence ID" value="MCD1655279.1"/>
    <property type="molecule type" value="Genomic_DNA"/>
</dbReference>
<evidence type="ECO:0000313" key="12">
    <source>
        <dbReference type="EMBL" id="MCD1655279.1"/>
    </source>
</evidence>
<evidence type="ECO:0000256" key="3">
    <source>
        <dbReference type="ARBA" id="ARBA00022618"/>
    </source>
</evidence>
<comment type="cofactor">
    <cofactor evidence="1">
        <name>Mg(2+)</name>
        <dbReference type="ChEBI" id="CHEBI:18420"/>
    </cofactor>
</comment>
<dbReference type="InterPro" id="IPR027417">
    <property type="entry name" value="P-loop_NTPase"/>
</dbReference>
<dbReference type="HAMAP" id="MF_00321">
    <property type="entry name" value="GTPase_EngB"/>
    <property type="match status" value="1"/>
</dbReference>
<dbReference type="PANTHER" id="PTHR11649:SF13">
    <property type="entry name" value="ENGB-TYPE G DOMAIN-CONTAINING PROTEIN"/>
    <property type="match status" value="1"/>
</dbReference>
<sequence>MLKIVSADFVKGATKASQYPGEGLPEFAFFGRSNVGKSSLINMLVNRKTLVKTGSRPGMTRVINFFRINQTFMLADLPGYGYAQRSAKENEDFDRMLAEYASNRSDLRTLFFLMDLRRVPGETEKNTIEYFERLGLEVVIVGTKADKLSNNEIAKSVRAIAAYCNRTPDMVPVSSADKKTGRDVILRMIEDRCRS</sequence>
<feature type="domain" description="EngB-type G" evidence="11">
    <location>
        <begin position="23"/>
        <end position="195"/>
    </location>
</feature>
<keyword evidence="7 10" id="KW-0342">GTP-binding</keyword>
<dbReference type="RefSeq" id="WP_230756225.1">
    <property type="nucleotide sequence ID" value="NZ_JAINWA010000003.1"/>
</dbReference>
<name>A0AAE3EKW4_9SPIR</name>
<gene>
    <name evidence="12" type="primary">yihA</name>
    <name evidence="10" type="synonym">engB</name>
    <name evidence="12" type="ORF">K7J14_11305</name>
</gene>
<keyword evidence="13" id="KW-1185">Reference proteome</keyword>
<dbReference type="GO" id="GO:0000917">
    <property type="term" value="P:division septum assembly"/>
    <property type="evidence" value="ECO:0007669"/>
    <property type="project" value="UniProtKB-KW"/>
</dbReference>
<keyword evidence="5 10" id="KW-0547">Nucleotide-binding</keyword>
<dbReference type="InterPro" id="IPR006073">
    <property type="entry name" value="GTP-bd"/>
</dbReference>
<dbReference type="Gene3D" id="3.40.50.300">
    <property type="entry name" value="P-loop containing nucleotide triphosphate hydrolases"/>
    <property type="match status" value="1"/>
</dbReference>
<proteinExistence type="inferred from homology"/>
<dbReference type="Proteomes" id="UP001198163">
    <property type="component" value="Unassembled WGS sequence"/>
</dbReference>
<evidence type="ECO:0000256" key="9">
    <source>
        <dbReference type="ARBA" id="ARBA00023306"/>
    </source>
</evidence>
<reference evidence="12" key="1">
    <citation type="submission" date="2021-08" db="EMBL/GenBank/DDBJ databases">
        <title>Comparative analyses of Brucepasteria parasyntrophica and Teretinema zuelzerae.</title>
        <authorList>
            <person name="Song Y."/>
            <person name="Brune A."/>
        </authorList>
    </citation>
    <scope>NUCLEOTIDE SEQUENCE</scope>
    <source>
        <strain evidence="12">DSM 1903</strain>
    </source>
</reference>
<dbReference type="InterPro" id="IPR030393">
    <property type="entry name" value="G_ENGB_dom"/>
</dbReference>
<comment type="similarity">
    <text evidence="2 10">Belongs to the TRAFAC class TrmE-Era-EngA-EngB-Septin-like GTPase superfamily. EngB GTPase family.</text>
</comment>
<dbReference type="GO" id="GO:0005525">
    <property type="term" value="F:GTP binding"/>
    <property type="evidence" value="ECO:0007669"/>
    <property type="project" value="UniProtKB-UniRule"/>
</dbReference>
<evidence type="ECO:0000256" key="7">
    <source>
        <dbReference type="ARBA" id="ARBA00023134"/>
    </source>
</evidence>
<evidence type="ECO:0000256" key="6">
    <source>
        <dbReference type="ARBA" id="ARBA00022842"/>
    </source>
</evidence>
<keyword evidence="4" id="KW-0479">Metal-binding</keyword>
<dbReference type="PANTHER" id="PTHR11649">
    <property type="entry name" value="MSS1/TRME-RELATED GTP-BINDING PROTEIN"/>
    <property type="match status" value="1"/>
</dbReference>
<evidence type="ECO:0000313" key="13">
    <source>
        <dbReference type="Proteomes" id="UP001198163"/>
    </source>
</evidence>
<evidence type="ECO:0000259" key="11">
    <source>
        <dbReference type="PROSITE" id="PS51706"/>
    </source>
</evidence>
<evidence type="ECO:0000256" key="8">
    <source>
        <dbReference type="ARBA" id="ARBA00023210"/>
    </source>
</evidence>
<keyword evidence="6" id="KW-0460">Magnesium</keyword>
<dbReference type="InterPro" id="IPR019987">
    <property type="entry name" value="GTP-bd_ribosome_bio_YsxC"/>
</dbReference>
<evidence type="ECO:0000256" key="4">
    <source>
        <dbReference type="ARBA" id="ARBA00022723"/>
    </source>
</evidence>
<evidence type="ECO:0000256" key="1">
    <source>
        <dbReference type="ARBA" id="ARBA00001946"/>
    </source>
</evidence>
<protein>
    <recommendedName>
        <fullName evidence="10">Probable GTP-binding protein EngB</fullName>
    </recommendedName>
</protein>
<dbReference type="SUPFAM" id="SSF52540">
    <property type="entry name" value="P-loop containing nucleoside triphosphate hydrolases"/>
    <property type="match status" value="1"/>
</dbReference>
<dbReference type="CDD" id="cd01876">
    <property type="entry name" value="YihA_EngB"/>
    <property type="match status" value="1"/>
</dbReference>
<dbReference type="NCBIfam" id="TIGR03598">
    <property type="entry name" value="GTPase_YsxC"/>
    <property type="match status" value="1"/>
</dbReference>
<dbReference type="PROSITE" id="PS51706">
    <property type="entry name" value="G_ENGB"/>
    <property type="match status" value="1"/>
</dbReference>
<accession>A0AAE3EKW4</accession>
<dbReference type="Pfam" id="PF01926">
    <property type="entry name" value="MMR_HSR1"/>
    <property type="match status" value="1"/>
</dbReference>
<comment type="function">
    <text evidence="10">Necessary for normal cell division and for the maintenance of normal septation.</text>
</comment>
<comment type="caution">
    <text evidence="12">The sequence shown here is derived from an EMBL/GenBank/DDBJ whole genome shotgun (WGS) entry which is preliminary data.</text>
</comment>